<dbReference type="PANTHER" id="PTHR43784:SF2">
    <property type="entry name" value="GDSL-LIKE LIPASE_ACYLHYDROLASE, PUTATIVE (AFU_ORTHOLOGUE AFUA_2G00820)-RELATED"/>
    <property type="match status" value="1"/>
</dbReference>
<protein>
    <submittedName>
        <fullName evidence="2">SGNH/GDSL hydrolase family protein</fullName>
    </submittedName>
</protein>
<dbReference type="PROSITE" id="PS51318">
    <property type="entry name" value="TAT"/>
    <property type="match status" value="1"/>
</dbReference>
<dbReference type="PANTHER" id="PTHR43784">
    <property type="entry name" value="GDSL-LIKE LIPASE/ACYLHYDROLASE, PUTATIVE (AFU_ORTHOLOGUE AFUA_2G00820)-RELATED"/>
    <property type="match status" value="1"/>
</dbReference>
<name>A0A345T1X0_9ACTN</name>
<evidence type="ECO:0000313" key="3">
    <source>
        <dbReference type="Proteomes" id="UP000249340"/>
    </source>
</evidence>
<dbReference type="RefSeq" id="WP_111493785.1">
    <property type="nucleotide sequence ID" value="NZ_CP031264.1"/>
</dbReference>
<feature type="domain" description="SGNH hydrolase-type esterase" evidence="1">
    <location>
        <begin position="236"/>
        <end position="430"/>
    </location>
</feature>
<dbReference type="SUPFAM" id="SSF52266">
    <property type="entry name" value="SGNH hydrolase"/>
    <property type="match status" value="1"/>
</dbReference>
<dbReference type="Proteomes" id="UP000249340">
    <property type="component" value="Chromosome"/>
</dbReference>
<accession>A0A345T1X0</accession>
<dbReference type="InterPro" id="IPR006311">
    <property type="entry name" value="TAT_signal"/>
</dbReference>
<sequence>MPASLPRRHALKLFGGAAALGTTMLLGRCAATRADAGDGDADGASEPVGMRSTVQDVVTGPLRVGAWAAAPVAGDTGRASLGFTECTLRLVVRASVGGIRPRIRLSNLHGKAPLLVESASIGVRLRGAQAAEGTLTQVLFDGERRAVVPAGQELFSDPVSPARPIAARDVLLVSLYLPGPTGPATWHPRSQDATWIASGDRTWDGGTLRFTKREIGWYYLTGLDLVSTTAGGTVVCFGDSITDGSSPALTRPGGRWPDALAARIAKARPDRPLGVVDLGIASNRLLTDRQGEAGRSALTRFRGDALTQPGLTDVILLEGINDIGSRRDADGRPLTADELISGYRTLIGQARAVGAAVHGGTLTPFQGATYYSDFGEQIRQRVNQWIRTGGAFDSVVDFERAVRDPRYPGRYRPGYDIGDRLHPSDTGYRAMAAAVDLAALRG</sequence>
<dbReference type="InterPro" id="IPR053140">
    <property type="entry name" value="GDSL_Rv0518-like"/>
</dbReference>
<evidence type="ECO:0000259" key="1">
    <source>
        <dbReference type="Pfam" id="PF13472"/>
    </source>
</evidence>
<dbReference type="Pfam" id="PF13472">
    <property type="entry name" value="Lipase_GDSL_2"/>
    <property type="match status" value="1"/>
</dbReference>
<proteinExistence type="predicted"/>
<gene>
    <name evidence="2" type="ORF">C7M71_023815</name>
</gene>
<organism evidence="2 3">
    <name type="scientific">Peterkaempfera bronchialis</name>
    <dbReference type="NCBI Taxonomy" id="2126346"/>
    <lineage>
        <taxon>Bacteria</taxon>
        <taxon>Bacillati</taxon>
        <taxon>Actinomycetota</taxon>
        <taxon>Actinomycetes</taxon>
        <taxon>Kitasatosporales</taxon>
        <taxon>Streptomycetaceae</taxon>
        <taxon>Peterkaempfera</taxon>
    </lineage>
</organism>
<dbReference type="GO" id="GO:0016787">
    <property type="term" value="F:hydrolase activity"/>
    <property type="evidence" value="ECO:0007669"/>
    <property type="project" value="UniProtKB-KW"/>
</dbReference>
<dbReference type="InterPro" id="IPR013830">
    <property type="entry name" value="SGNH_hydro"/>
</dbReference>
<keyword evidence="3" id="KW-1185">Reference proteome</keyword>
<dbReference type="Gene3D" id="3.40.50.1110">
    <property type="entry name" value="SGNH hydrolase"/>
    <property type="match status" value="1"/>
</dbReference>
<dbReference type="AlphaFoldDB" id="A0A345T1X0"/>
<dbReference type="OrthoDB" id="1828825at2"/>
<dbReference type="CDD" id="cd01830">
    <property type="entry name" value="XynE_like"/>
    <property type="match status" value="1"/>
</dbReference>
<dbReference type="EMBL" id="CP031264">
    <property type="protein sequence ID" value="AXI79975.1"/>
    <property type="molecule type" value="Genomic_DNA"/>
</dbReference>
<reference evidence="3" key="1">
    <citation type="submission" date="2018-07" db="EMBL/GenBank/DDBJ databases">
        <title>Streptacidiphilus bronchialis DSM 106435 chromosome.</title>
        <authorList>
            <person name="Batra D."/>
            <person name="Gulvik C.A."/>
        </authorList>
    </citation>
    <scope>NUCLEOTIDE SEQUENCE [LARGE SCALE GENOMIC DNA]</scope>
    <source>
        <strain evidence="3">DSM 106435</strain>
    </source>
</reference>
<evidence type="ECO:0000313" key="2">
    <source>
        <dbReference type="EMBL" id="AXI79975.1"/>
    </source>
</evidence>
<dbReference type="KEGG" id="stri:C7M71_023815"/>
<keyword evidence="2" id="KW-0378">Hydrolase</keyword>
<dbReference type="InterPro" id="IPR036514">
    <property type="entry name" value="SGNH_hydro_sf"/>
</dbReference>